<proteinExistence type="predicted"/>
<dbReference type="EMBL" id="BAAANN010000003">
    <property type="protein sequence ID" value="GAA1944405.1"/>
    <property type="molecule type" value="Genomic_DNA"/>
</dbReference>
<name>A0ABN2Q7G9_9PSEU</name>
<evidence type="ECO:0000313" key="2">
    <source>
        <dbReference type="EMBL" id="GAA1944405.1"/>
    </source>
</evidence>
<feature type="chain" id="PRO_5047434860" evidence="1">
    <location>
        <begin position="28"/>
        <end position="90"/>
    </location>
</feature>
<comment type="caution">
    <text evidence="2">The sequence shown here is derived from an EMBL/GenBank/DDBJ whole genome shotgun (WGS) entry which is preliminary data.</text>
</comment>
<keyword evidence="3" id="KW-1185">Reference proteome</keyword>
<accession>A0ABN2Q7G9</accession>
<evidence type="ECO:0000256" key="1">
    <source>
        <dbReference type="SAM" id="SignalP"/>
    </source>
</evidence>
<sequence>MRTLLRSALITGAAALAMLGVGATADAATAAPASGSAAASARSWLIMGNWTLYGDCQAAGYQGVLSGQWTNFTCDNRYYPGWFTLVVYVP</sequence>
<keyword evidence="1" id="KW-0732">Signal</keyword>
<feature type="signal peptide" evidence="1">
    <location>
        <begin position="1"/>
        <end position="27"/>
    </location>
</feature>
<organism evidence="2 3">
    <name type="scientific">Amycolatopsis minnesotensis</name>
    <dbReference type="NCBI Taxonomy" id="337894"/>
    <lineage>
        <taxon>Bacteria</taxon>
        <taxon>Bacillati</taxon>
        <taxon>Actinomycetota</taxon>
        <taxon>Actinomycetes</taxon>
        <taxon>Pseudonocardiales</taxon>
        <taxon>Pseudonocardiaceae</taxon>
        <taxon>Amycolatopsis</taxon>
    </lineage>
</organism>
<reference evidence="2 3" key="1">
    <citation type="journal article" date="2019" name="Int. J. Syst. Evol. Microbiol.">
        <title>The Global Catalogue of Microorganisms (GCM) 10K type strain sequencing project: providing services to taxonomists for standard genome sequencing and annotation.</title>
        <authorList>
            <consortium name="The Broad Institute Genomics Platform"/>
            <consortium name="The Broad Institute Genome Sequencing Center for Infectious Disease"/>
            <person name="Wu L."/>
            <person name="Ma J."/>
        </authorList>
    </citation>
    <scope>NUCLEOTIDE SEQUENCE [LARGE SCALE GENOMIC DNA]</scope>
    <source>
        <strain evidence="2 3">JCM 14545</strain>
    </source>
</reference>
<protein>
    <submittedName>
        <fullName evidence="2">Uncharacterized protein</fullName>
    </submittedName>
</protein>
<evidence type="ECO:0000313" key="3">
    <source>
        <dbReference type="Proteomes" id="UP001501116"/>
    </source>
</evidence>
<dbReference type="RefSeq" id="WP_344413921.1">
    <property type="nucleotide sequence ID" value="NZ_BAAANN010000003.1"/>
</dbReference>
<dbReference type="Proteomes" id="UP001501116">
    <property type="component" value="Unassembled WGS sequence"/>
</dbReference>
<gene>
    <name evidence="2" type="ORF">GCM10009754_10140</name>
</gene>